<evidence type="ECO:0000313" key="3">
    <source>
        <dbReference type="Proteomes" id="UP000034774"/>
    </source>
</evidence>
<feature type="region of interest" description="Disordered" evidence="1">
    <location>
        <begin position="1"/>
        <end position="39"/>
    </location>
</feature>
<name>A0A0G0LJT8_9BACT</name>
<reference evidence="2 3" key="1">
    <citation type="journal article" date="2015" name="Nature">
        <title>rRNA introns, odd ribosomes, and small enigmatic genomes across a large radiation of phyla.</title>
        <authorList>
            <person name="Brown C.T."/>
            <person name="Hug L.A."/>
            <person name="Thomas B.C."/>
            <person name="Sharon I."/>
            <person name="Castelle C.J."/>
            <person name="Singh A."/>
            <person name="Wilkins M.J."/>
            <person name="Williams K.H."/>
            <person name="Banfield J.F."/>
        </authorList>
    </citation>
    <scope>NUCLEOTIDE SEQUENCE [LARGE SCALE GENOMIC DNA]</scope>
</reference>
<feature type="compositionally biased region" description="Basic and acidic residues" evidence="1">
    <location>
        <begin position="21"/>
        <end position="32"/>
    </location>
</feature>
<organism evidence="2 3">
    <name type="scientific">Candidatus Woesebacteria bacterium GW2011_GWB1_39_10</name>
    <dbReference type="NCBI Taxonomy" id="1618572"/>
    <lineage>
        <taxon>Bacteria</taxon>
        <taxon>Candidatus Woeseibacteriota</taxon>
    </lineage>
</organism>
<dbReference type="AlphaFoldDB" id="A0A0G0LJT8"/>
<evidence type="ECO:0000256" key="1">
    <source>
        <dbReference type="SAM" id="MobiDB-lite"/>
    </source>
</evidence>
<gene>
    <name evidence="2" type="ORF">UT17_C0012G0007</name>
</gene>
<sequence>MTKIKTGGTAPKSGQYQVSGTKHEITLTKGERVPPYGGSAKTFVLVDKTKHK</sequence>
<proteinExistence type="predicted"/>
<dbReference type="Proteomes" id="UP000034774">
    <property type="component" value="Unassembled WGS sequence"/>
</dbReference>
<accession>A0A0G0LJT8</accession>
<evidence type="ECO:0000313" key="2">
    <source>
        <dbReference type="EMBL" id="KKQ91297.1"/>
    </source>
</evidence>
<comment type="caution">
    <text evidence="2">The sequence shown here is derived from an EMBL/GenBank/DDBJ whole genome shotgun (WGS) entry which is preliminary data.</text>
</comment>
<dbReference type="EMBL" id="LBVU01000012">
    <property type="protein sequence ID" value="KKQ91297.1"/>
    <property type="molecule type" value="Genomic_DNA"/>
</dbReference>
<protein>
    <submittedName>
        <fullName evidence="2">Uncharacterized protein</fullName>
    </submittedName>
</protein>